<dbReference type="AlphaFoldDB" id="A0A8J5WA30"/>
<gene>
    <name evidence="2" type="ORF">GUJ93_ZPchr0010g10243</name>
</gene>
<keyword evidence="3" id="KW-1185">Reference proteome</keyword>
<reference evidence="2" key="1">
    <citation type="journal article" date="2021" name="bioRxiv">
        <title>Whole Genome Assembly and Annotation of Northern Wild Rice, Zizania palustris L., Supports a Whole Genome Duplication in the Zizania Genus.</title>
        <authorList>
            <person name="Haas M."/>
            <person name="Kono T."/>
            <person name="Macchietto M."/>
            <person name="Millas R."/>
            <person name="McGilp L."/>
            <person name="Shao M."/>
            <person name="Duquette J."/>
            <person name="Hirsch C.N."/>
            <person name="Kimball J."/>
        </authorList>
    </citation>
    <scope>NUCLEOTIDE SEQUENCE</scope>
    <source>
        <tissue evidence="2">Fresh leaf tissue</tissue>
    </source>
</reference>
<feature type="region of interest" description="Disordered" evidence="1">
    <location>
        <begin position="54"/>
        <end position="75"/>
    </location>
</feature>
<evidence type="ECO:0000256" key="1">
    <source>
        <dbReference type="SAM" id="MobiDB-lite"/>
    </source>
</evidence>
<proteinExistence type="predicted"/>
<accession>A0A8J5WA30</accession>
<evidence type="ECO:0000313" key="3">
    <source>
        <dbReference type="Proteomes" id="UP000729402"/>
    </source>
</evidence>
<evidence type="ECO:0000313" key="2">
    <source>
        <dbReference type="EMBL" id="KAG8086700.1"/>
    </source>
</evidence>
<feature type="compositionally biased region" description="Basic residues" evidence="1">
    <location>
        <begin position="56"/>
        <end position="66"/>
    </location>
</feature>
<comment type="caution">
    <text evidence="2">The sequence shown here is derived from an EMBL/GenBank/DDBJ whole genome shotgun (WGS) entry which is preliminary data.</text>
</comment>
<dbReference type="Proteomes" id="UP000729402">
    <property type="component" value="Unassembled WGS sequence"/>
</dbReference>
<organism evidence="2 3">
    <name type="scientific">Zizania palustris</name>
    <name type="common">Northern wild rice</name>
    <dbReference type="NCBI Taxonomy" id="103762"/>
    <lineage>
        <taxon>Eukaryota</taxon>
        <taxon>Viridiplantae</taxon>
        <taxon>Streptophyta</taxon>
        <taxon>Embryophyta</taxon>
        <taxon>Tracheophyta</taxon>
        <taxon>Spermatophyta</taxon>
        <taxon>Magnoliopsida</taxon>
        <taxon>Liliopsida</taxon>
        <taxon>Poales</taxon>
        <taxon>Poaceae</taxon>
        <taxon>BOP clade</taxon>
        <taxon>Oryzoideae</taxon>
        <taxon>Oryzeae</taxon>
        <taxon>Zizaniinae</taxon>
        <taxon>Zizania</taxon>
    </lineage>
</organism>
<protein>
    <submittedName>
        <fullName evidence="2">Uncharacterized protein</fullName>
    </submittedName>
</protein>
<reference evidence="2" key="2">
    <citation type="submission" date="2021-02" db="EMBL/GenBank/DDBJ databases">
        <authorList>
            <person name="Kimball J.A."/>
            <person name="Haas M.W."/>
            <person name="Macchietto M."/>
            <person name="Kono T."/>
            <person name="Duquette J."/>
            <person name="Shao M."/>
        </authorList>
    </citation>
    <scope>NUCLEOTIDE SEQUENCE</scope>
    <source>
        <tissue evidence="2">Fresh leaf tissue</tissue>
    </source>
</reference>
<feature type="region of interest" description="Disordered" evidence="1">
    <location>
        <begin position="95"/>
        <end position="121"/>
    </location>
</feature>
<dbReference type="EMBL" id="JAAALK010000082">
    <property type="protein sequence ID" value="KAG8086700.1"/>
    <property type="molecule type" value="Genomic_DNA"/>
</dbReference>
<dbReference type="InterPro" id="IPR008480">
    <property type="entry name" value="DUF761_pln"/>
</dbReference>
<dbReference type="Pfam" id="PF05553">
    <property type="entry name" value="DUF761"/>
    <property type="match status" value="1"/>
</dbReference>
<sequence>MSCFGMVSTGMDMSPSPSRRRGVVGTWRWWRRCAGLAAVIHSKIRRRAVRWGVHGGRGRGRGRRRSSSSLQSGWCHHRSSAPVYVDELYSRPKTHHVAVHEAPPPQQPSSKLAAPAGTSNNAATANKAAAAAATATNAGARSVLMSPRRGVAARMGEVDLRAELFISKFREEMRLQSQQSAEEFHAMLARGL</sequence>
<name>A0A8J5WA30_ZIZPA</name>
<dbReference type="OrthoDB" id="823920at2759"/>